<dbReference type="InterPro" id="IPR007710">
    <property type="entry name" value="Nucleoside_deoxyribTrfase"/>
</dbReference>
<sequence length="160" mass="17599">MKVYLAGSMSGGREFADGLLAINSVLQEFGHEVLTPFVVDERISATRFPGLQGQDEARAVFEDDLRLLQQADVAIAEISQPSTGVGVEIGFLVGLARLSGAEKPTLFLRHQSLEGTRNSKMVEGNVHGSLVYYKPHNVHEILTEFFKDLGQEGKVNKERE</sequence>
<name>A0A1F8C5H0_9BACT</name>
<dbReference type="GO" id="GO:0070694">
    <property type="term" value="F:5-hydroxymethyl-dUMP N-hydrolase activity"/>
    <property type="evidence" value="ECO:0007669"/>
    <property type="project" value="TreeGrafter"/>
</dbReference>
<evidence type="ECO:0008006" key="3">
    <source>
        <dbReference type="Google" id="ProtNLM"/>
    </source>
</evidence>
<dbReference type="Gene3D" id="3.40.50.450">
    <property type="match status" value="1"/>
</dbReference>
<comment type="caution">
    <text evidence="1">The sequence shown here is derived from an EMBL/GenBank/DDBJ whole genome shotgun (WGS) entry which is preliminary data.</text>
</comment>
<dbReference type="STRING" id="1802525.A2975_01405"/>
<dbReference type="EMBL" id="MGHL01000001">
    <property type="protein sequence ID" value="OGM70915.1"/>
    <property type="molecule type" value="Genomic_DNA"/>
</dbReference>
<dbReference type="GO" id="GO:0009159">
    <property type="term" value="P:deoxyribonucleoside monophosphate catabolic process"/>
    <property type="evidence" value="ECO:0007669"/>
    <property type="project" value="TreeGrafter"/>
</dbReference>
<evidence type="ECO:0000313" key="2">
    <source>
        <dbReference type="Proteomes" id="UP000178429"/>
    </source>
</evidence>
<reference evidence="1 2" key="1">
    <citation type="journal article" date="2016" name="Nat. Commun.">
        <title>Thousands of microbial genomes shed light on interconnected biogeochemical processes in an aquifer system.</title>
        <authorList>
            <person name="Anantharaman K."/>
            <person name="Brown C.T."/>
            <person name="Hug L.A."/>
            <person name="Sharon I."/>
            <person name="Castelle C.J."/>
            <person name="Probst A.J."/>
            <person name="Thomas B.C."/>
            <person name="Singh A."/>
            <person name="Wilkins M.J."/>
            <person name="Karaoz U."/>
            <person name="Brodie E.L."/>
            <person name="Williams K.H."/>
            <person name="Hubbard S.S."/>
            <person name="Banfield J.F."/>
        </authorList>
    </citation>
    <scope>NUCLEOTIDE SEQUENCE [LARGE SCALE GENOMIC DNA]</scope>
</reference>
<dbReference type="Proteomes" id="UP000178429">
    <property type="component" value="Unassembled WGS sequence"/>
</dbReference>
<protein>
    <recommendedName>
        <fullName evidence="3">2'-deoxynucleoside 5'-phosphate N-hydrolase 1</fullName>
    </recommendedName>
</protein>
<dbReference type="PANTHER" id="PTHR15364:SF0">
    <property type="entry name" value="2'-DEOXYNUCLEOSIDE 5'-PHOSPHATE N-HYDROLASE 1"/>
    <property type="match status" value="1"/>
</dbReference>
<dbReference type="Pfam" id="PF05014">
    <property type="entry name" value="Nuc_deoxyrib_tr"/>
    <property type="match status" value="1"/>
</dbReference>
<gene>
    <name evidence="1" type="ORF">A2975_01405</name>
</gene>
<evidence type="ECO:0000313" key="1">
    <source>
        <dbReference type="EMBL" id="OGM70915.1"/>
    </source>
</evidence>
<proteinExistence type="predicted"/>
<dbReference type="InterPro" id="IPR051239">
    <property type="entry name" value="2'-dNMP_N-hydrolase"/>
</dbReference>
<organism evidence="1 2">
    <name type="scientific">Candidatus Woesebacteria bacterium RIFCSPLOWO2_01_FULL_44_14</name>
    <dbReference type="NCBI Taxonomy" id="1802525"/>
    <lineage>
        <taxon>Bacteria</taxon>
        <taxon>Candidatus Woeseibacteriota</taxon>
    </lineage>
</organism>
<dbReference type="AlphaFoldDB" id="A0A1F8C5H0"/>
<dbReference type="SUPFAM" id="SSF52309">
    <property type="entry name" value="N-(deoxy)ribosyltransferase-like"/>
    <property type="match status" value="1"/>
</dbReference>
<dbReference type="PANTHER" id="PTHR15364">
    <property type="entry name" value="2'-DEOXYNUCLEOSIDE 5'-PHOSPHATE N-HYDROLASE 1"/>
    <property type="match status" value="1"/>
</dbReference>
<accession>A0A1F8C5H0</accession>